<keyword evidence="14 18" id="KW-0326">Glycosidase</keyword>
<evidence type="ECO:0000313" key="23">
    <source>
        <dbReference type="Proteomes" id="UP001372338"/>
    </source>
</evidence>
<evidence type="ECO:0000256" key="4">
    <source>
        <dbReference type="ARBA" id="ARBA00012780"/>
    </source>
</evidence>
<dbReference type="GO" id="GO:0005975">
    <property type="term" value="P:carbohydrate metabolic process"/>
    <property type="evidence" value="ECO:0007669"/>
    <property type="project" value="InterPro"/>
</dbReference>
<organism evidence="22 23">
    <name type="scientific">Crotalaria pallida</name>
    <name type="common">Smooth rattlebox</name>
    <name type="synonym">Crotalaria striata</name>
    <dbReference type="NCBI Taxonomy" id="3830"/>
    <lineage>
        <taxon>Eukaryota</taxon>
        <taxon>Viridiplantae</taxon>
        <taxon>Streptophyta</taxon>
        <taxon>Embryophyta</taxon>
        <taxon>Tracheophyta</taxon>
        <taxon>Spermatophyta</taxon>
        <taxon>Magnoliopsida</taxon>
        <taxon>eudicotyledons</taxon>
        <taxon>Gunneridae</taxon>
        <taxon>Pentapetalae</taxon>
        <taxon>rosids</taxon>
        <taxon>fabids</taxon>
        <taxon>Fabales</taxon>
        <taxon>Fabaceae</taxon>
        <taxon>Papilionoideae</taxon>
        <taxon>50 kb inversion clade</taxon>
        <taxon>genistoids sensu lato</taxon>
        <taxon>core genistoids</taxon>
        <taxon>Crotalarieae</taxon>
        <taxon>Crotalaria</taxon>
    </lineage>
</organism>
<keyword evidence="23" id="KW-1185">Reference proteome</keyword>
<comment type="subcellular location">
    <subcellularLocation>
        <location evidence="2">Cell membrane</location>
        <topology evidence="2">Lipid-anchor</topology>
        <topology evidence="2">GPI-anchor</topology>
    </subcellularLocation>
</comment>
<feature type="chain" id="PRO_5042940538" description="glucan endo-1,3-beta-D-glucosidase" evidence="20">
    <location>
        <begin position="23"/>
        <end position="481"/>
    </location>
</feature>
<evidence type="ECO:0000313" key="22">
    <source>
        <dbReference type="EMBL" id="KAK7276516.1"/>
    </source>
</evidence>
<dbReference type="InterPro" id="IPR000490">
    <property type="entry name" value="Glyco_hydro_17"/>
</dbReference>
<reference evidence="22 23" key="1">
    <citation type="submission" date="2024-01" db="EMBL/GenBank/DDBJ databases">
        <title>The genomes of 5 underutilized Papilionoideae crops provide insights into root nodulation and disease resistanc.</title>
        <authorList>
            <person name="Yuan L."/>
        </authorList>
    </citation>
    <scope>NUCLEOTIDE SEQUENCE [LARGE SCALE GENOMIC DNA]</scope>
    <source>
        <strain evidence="22">ZHUSHIDOU_FW_LH</strain>
        <tissue evidence="22">Leaf</tissue>
    </source>
</reference>
<dbReference type="GO" id="GO:0006952">
    <property type="term" value="P:defense response"/>
    <property type="evidence" value="ECO:0007669"/>
    <property type="project" value="UniProtKB-KW"/>
</dbReference>
<accession>A0AAN9FJR3</accession>
<dbReference type="Pfam" id="PF07983">
    <property type="entry name" value="X8"/>
    <property type="match status" value="1"/>
</dbReference>
<feature type="domain" description="X8" evidence="21">
    <location>
        <begin position="390"/>
        <end position="475"/>
    </location>
</feature>
<dbReference type="Proteomes" id="UP001372338">
    <property type="component" value="Unassembled WGS sequence"/>
</dbReference>
<evidence type="ECO:0000256" key="20">
    <source>
        <dbReference type="SAM" id="SignalP"/>
    </source>
</evidence>
<evidence type="ECO:0000256" key="10">
    <source>
        <dbReference type="ARBA" id="ARBA00023136"/>
    </source>
</evidence>
<evidence type="ECO:0000256" key="18">
    <source>
        <dbReference type="RuleBase" id="RU004336"/>
    </source>
</evidence>
<dbReference type="InterPro" id="IPR017853">
    <property type="entry name" value="GH"/>
</dbReference>
<sequence>MKPFTLSSLFLLLLALLTLSHAASIGINYGRIANNLPSATKVVHLLKTHGITRVKVYDTDPAVLHALSGSGIKLTVDLPNQQLFAAARAPSFALQWVQRNVLAYYPHTRIEAIAVGNEVFVDPHNTTNFLVPAMKNIYLALLKHNLHNDIKVSSPIALSALQNSYPSSSGSFRPELVQPVFKPMLDFIRQTGSYLMVNVYPFFAYESNADVIPLEYALFRDNPGVVDPGNGLRYFNLFDAQIDAVFAALDALKYNDVNIVVTETGWPSKGDNNEVGASVDNAAAYNGNLVRKILTNGGTPLRPKADLTVYLFALFNENQKPGPTSERNFGMFYPDEKKVYDIPFTTEGLKDYHDHPSPAGGAQREAAPSPTVTVGGGGGGGVSKSTTGNTWCVANPDAEKERLQAALDFACGEGGADCRPIQKGATCYDPDTLVAHASFAFNSYYQKKARAGGSCYFGGTSYVVTQQPKYGTCEFPTGSES</sequence>
<comment type="catalytic activity">
    <reaction evidence="1">
        <text>Hydrolysis of (1-&gt;3)-beta-D-glucosidic linkages in (1-&gt;3)-beta-D-glucans.</text>
        <dbReference type="EC" id="3.2.1.39"/>
    </reaction>
</comment>
<evidence type="ECO:0000256" key="6">
    <source>
        <dbReference type="ARBA" id="ARBA00022622"/>
    </source>
</evidence>
<dbReference type="Pfam" id="PF00332">
    <property type="entry name" value="Glyco_hydro_17"/>
    <property type="match status" value="1"/>
</dbReference>
<dbReference type="PANTHER" id="PTHR32227">
    <property type="entry name" value="GLUCAN ENDO-1,3-BETA-GLUCOSIDASE BG1-RELATED-RELATED"/>
    <property type="match status" value="1"/>
</dbReference>
<evidence type="ECO:0000256" key="16">
    <source>
        <dbReference type="ARBA" id="ARBA00033417"/>
    </source>
</evidence>
<evidence type="ECO:0000256" key="7">
    <source>
        <dbReference type="ARBA" id="ARBA00022729"/>
    </source>
</evidence>
<keyword evidence="6" id="KW-0336">GPI-anchor</keyword>
<evidence type="ECO:0000256" key="17">
    <source>
        <dbReference type="RuleBase" id="RU004335"/>
    </source>
</evidence>
<dbReference type="GO" id="GO:0009506">
    <property type="term" value="C:plasmodesma"/>
    <property type="evidence" value="ECO:0007669"/>
    <property type="project" value="UniProtKB-ARBA"/>
</dbReference>
<keyword evidence="7 20" id="KW-0732">Signal</keyword>
<feature type="region of interest" description="Disordered" evidence="19">
    <location>
        <begin position="351"/>
        <end position="388"/>
    </location>
</feature>
<dbReference type="PROSITE" id="PS00587">
    <property type="entry name" value="GLYCOSYL_HYDROL_F17"/>
    <property type="match status" value="1"/>
</dbReference>
<dbReference type="GO" id="GO:0098552">
    <property type="term" value="C:side of membrane"/>
    <property type="evidence" value="ECO:0007669"/>
    <property type="project" value="UniProtKB-KW"/>
</dbReference>
<evidence type="ECO:0000256" key="5">
    <source>
        <dbReference type="ARBA" id="ARBA00022475"/>
    </source>
</evidence>
<dbReference type="GO" id="GO:0042973">
    <property type="term" value="F:glucan endo-1,3-beta-D-glucosidase activity"/>
    <property type="evidence" value="ECO:0007669"/>
    <property type="project" value="UniProtKB-EC"/>
</dbReference>
<gene>
    <name evidence="22" type="ORF">RIF29_17656</name>
</gene>
<dbReference type="AlphaFoldDB" id="A0AAN9FJR3"/>
<keyword evidence="8 18" id="KW-0378">Hydrolase</keyword>
<keyword evidence="10" id="KW-0472">Membrane</keyword>
<evidence type="ECO:0000256" key="19">
    <source>
        <dbReference type="SAM" id="MobiDB-lite"/>
    </source>
</evidence>
<comment type="similarity">
    <text evidence="3 17">Belongs to the glycosyl hydrolase 17 family.</text>
</comment>
<comment type="caution">
    <text evidence="22">The sequence shown here is derived from an EMBL/GenBank/DDBJ whole genome shotgun (WGS) entry which is preliminary data.</text>
</comment>
<evidence type="ECO:0000256" key="2">
    <source>
        <dbReference type="ARBA" id="ARBA00004609"/>
    </source>
</evidence>
<evidence type="ECO:0000256" key="8">
    <source>
        <dbReference type="ARBA" id="ARBA00022801"/>
    </source>
</evidence>
<name>A0AAN9FJR3_CROPI</name>
<evidence type="ECO:0000256" key="15">
    <source>
        <dbReference type="ARBA" id="ARBA00033335"/>
    </source>
</evidence>
<evidence type="ECO:0000256" key="14">
    <source>
        <dbReference type="ARBA" id="ARBA00023295"/>
    </source>
</evidence>
<dbReference type="GO" id="GO:0005886">
    <property type="term" value="C:plasma membrane"/>
    <property type="evidence" value="ECO:0007669"/>
    <property type="project" value="UniProtKB-SubCell"/>
</dbReference>
<evidence type="ECO:0000256" key="3">
    <source>
        <dbReference type="ARBA" id="ARBA00008773"/>
    </source>
</evidence>
<feature type="signal peptide" evidence="20">
    <location>
        <begin position="1"/>
        <end position="22"/>
    </location>
</feature>
<evidence type="ECO:0000256" key="13">
    <source>
        <dbReference type="ARBA" id="ARBA00023288"/>
    </source>
</evidence>
<protein>
    <recommendedName>
        <fullName evidence="4">glucan endo-1,3-beta-D-glucosidase</fullName>
        <ecNumber evidence="4">3.2.1.39</ecNumber>
    </recommendedName>
    <alternativeName>
        <fullName evidence="15">(1-&gt;3)-beta-glucan endohydrolase</fullName>
    </alternativeName>
    <alternativeName>
        <fullName evidence="16">Beta-1,3-endoglucanase</fullName>
    </alternativeName>
</protein>
<dbReference type="InterPro" id="IPR012946">
    <property type="entry name" value="X8"/>
</dbReference>
<dbReference type="SUPFAM" id="SSF51445">
    <property type="entry name" value="(Trans)glycosidases"/>
    <property type="match status" value="1"/>
</dbReference>
<keyword evidence="13" id="KW-0449">Lipoprotein</keyword>
<proteinExistence type="inferred from homology"/>
<evidence type="ECO:0000256" key="11">
    <source>
        <dbReference type="ARBA" id="ARBA00023157"/>
    </source>
</evidence>
<dbReference type="SMART" id="SM00768">
    <property type="entry name" value="X8"/>
    <property type="match status" value="1"/>
</dbReference>
<keyword evidence="5" id="KW-1003">Cell membrane</keyword>
<dbReference type="EC" id="3.2.1.39" evidence="4"/>
<dbReference type="FunFam" id="1.20.58.1040:FF:000001">
    <property type="entry name" value="Glucan endo-1,3-beta-glucosidase 4"/>
    <property type="match status" value="1"/>
</dbReference>
<dbReference type="Gene3D" id="3.20.20.80">
    <property type="entry name" value="Glycosidases"/>
    <property type="match status" value="1"/>
</dbReference>
<evidence type="ECO:0000256" key="12">
    <source>
        <dbReference type="ARBA" id="ARBA00023180"/>
    </source>
</evidence>
<keyword evidence="11" id="KW-1015">Disulfide bond</keyword>
<keyword evidence="12" id="KW-0325">Glycoprotein</keyword>
<keyword evidence="9" id="KW-0611">Plant defense</keyword>
<dbReference type="InterPro" id="IPR044965">
    <property type="entry name" value="Glyco_hydro_17_plant"/>
</dbReference>
<dbReference type="EMBL" id="JAYWIO010000003">
    <property type="protein sequence ID" value="KAK7276516.1"/>
    <property type="molecule type" value="Genomic_DNA"/>
</dbReference>
<evidence type="ECO:0000256" key="1">
    <source>
        <dbReference type="ARBA" id="ARBA00000382"/>
    </source>
</evidence>
<evidence type="ECO:0000259" key="21">
    <source>
        <dbReference type="SMART" id="SM00768"/>
    </source>
</evidence>
<dbReference type="Gene3D" id="1.20.58.1040">
    <property type="match status" value="1"/>
</dbReference>
<dbReference type="FunFam" id="3.20.20.80:FF:000002">
    <property type="entry name" value="Glucan endo-1,3-beta-glucosidase 3"/>
    <property type="match status" value="1"/>
</dbReference>
<evidence type="ECO:0000256" key="9">
    <source>
        <dbReference type="ARBA" id="ARBA00022821"/>
    </source>
</evidence>